<evidence type="ECO:0000313" key="5">
    <source>
        <dbReference type="Proteomes" id="UP000003741"/>
    </source>
</evidence>
<accession>I9EXI0</accession>
<protein>
    <recommendedName>
        <fullName evidence="3">DUF4842 domain-containing protein</fullName>
    </recommendedName>
</protein>
<dbReference type="HOGENOM" id="CLU_020783_0_0_10"/>
<dbReference type="RefSeq" id="WP_007218656.1">
    <property type="nucleotide sequence ID" value="NZ_JH724088.1"/>
</dbReference>
<evidence type="ECO:0000256" key="1">
    <source>
        <dbReference type="SAM" id="MobiDB-lite"/>
    </source>
</evidence>
<reference evidence="4 5" key="1">
    <citation type="submission" date="2012-02" db="EMBL/GenBank/DDBJ databases">
        <title>The Genome Sequence of Bacteroides cellulosilyticus CL02T12C19.</title>
        <authorList>
            <consortium name="The Broad Institute Genome Sequencing Platform"/>
            <person name="Earl A."/>
            <person name="Ward D."/>
            <person name="Feldgarden M."/>
            <person name="Gevers D."/>
            <person name="Zitomersky N.L."/>
            <person name="Coyne M.J."/>
            <person name="Comstock L.E."/>
            <person name="Young S.K."/>
            <person name="Zeng Q."/>
            <person name="Gargeya S."/>
            <person name="Fitzgerald M."/>
            <person name="Haas B."/>
            <person name="Abouelleil A."/>
            <person name="Alvarado L."/>
            <person name="Arachchi H.M."/>
            <person name="Berlin A."/>
            <person name="Chapman S.B."/>
            <person name="Gearin G."/>
            <person name="Goldberg J."/>
            <person name="Griggs A."/>
            <person name="Gujja S."/>
            <person name="Hansen M."/>
            <person name="Heiman D."/>
            <person name="Howarth C."/>
            <person name="Larimer J."/>
            <person name="Lui A."/>
            <person name="MacDonald P.J.P."/>
            <person name="McCowen C."/>
            <person name="Montmayeur A."/>
            <person name="Murphy C."/>
            <person name="Neiman D."/>
            <person name="Pearson M."/>
            <person name="Priest M."/>
            <person name="Roberts A."/>
            <person name="Saif S."/>
            <person name="Shea T."/>
            <person name="Sisk P."/>
            <person name="Stolte C."/>
            <person name="Sykes S."/>
            <person name="Wortman J."/>
            <person name="Nusbaum C."/>
            <person name="Birren B."/>
        </authorList>
    </citation>
    <scope>NUCLEOTIDE SEQUENCE [LARGE SCALE GENOMIC DNA]</scope>
    <source>
        <strain evidence="4 5">CL02T12C19</strain>
    </source>
</reference>
<dbReference type="NCBIfam" id="TIGR04456">
    <property type="entry name" value="LruC_dom"/>
    <property type="match status" value="1"/>
</dbReference>
<evidence type="ECO:0000259" key="3">
    <source>
        <dbReference type="Pfam" id="PF16130"/>
    </source>
</evidence>
<gene>
    <name evidence="4" type="ORF">HMPREF1062_04602</name>
</gene>
<feature type="chain" id="PRO_5003720645" description="DUF4842 domain-containing protein" evidence="2">
    <location>
        <begin position="30"/>
        <end position="798"/>
    </location>
</feature>
<sequence>MGKKFKTNQILVAALILSCALLGSCEKNAFDPEKVKATYEDKFPVKNIDPDMDWKMTRQVTIDISVYEDYGVDYTVEIFDRNPYSTDTIPHLLARGTANQEFSFHTAIDCPTVLSTLYVSRTDEAGRRIFKPVAITNNRLTTSFGSQTLTRSFSPSTRSEGNFSISAMSRPYTDKEIETMLSKAVEYTGQDMDTDIANKNIFKITSTYEGSINHGGTPTPAASTLKLIIAPEAKWEIPSSQTINQGLEIIVASKGEIKLKSGSENTPALKFTNTASLTVLGTAYQEHENDEAEDTRGKISGNGWIEFSNGGTNYNAGDIDIDGINNNGGTFFNYGEIDVKKLYGPSTGSLFVNHGDLEADQIGDEKNDRGPLLENSCKIEVDGDLTSYGITLGQGAFIKCEHLHASDYINLNDNSMIKVENNSWFNNCSITGPTAPNSYALLKLNNIQQANWTGSWQSEVTQGYVINNVYCEYKGGGRDATWNFEYCCLNGTAGGNGKKGNGNAVACKPGEAPKYIPEGRCTGEGNTPGEGDPGEGDPGEEPELMPYTYVFEDNFPLVGDYDFNDVVLDVSINHDRGRDNKITTTHIDVTLVAAGATKTIGAGLRLINVDRAAVASISYEGDVNRFQNTLSGSMLDNISFEDGMVIPLFGNVHGVFGVAPGTMVNTGIATAPTYTYKIKIEQSNAYQHESPVISKDNLDFFIAYKFRSMQQRMEVHLYEFWDYGATKGGTVQKENLDLAGNNTWAICVPNFRYPRESINISTLKGDDCAYPKFLDWAQNRTPDTEKWHLDPNEKNVYR</sequence>
<feature type="compositionally biased region" description="Acidic residues" evidence="1">
    <location>
        <begin position="532"/>
        <end position="543"/>
    </location>
</feature>
<feature type="signal peptide" evidence="2">
    <location>
        <begin position="1"/>
        <end position="29"/>
    </location>
</feature>
<dbReference type="OrthoDB" id="1204817at2"/>
<name>I9EXI0_9BACE</name>
<dbReference type="AlphaFoldDB" id="I9EXI0"/>
<dbReference type="Pfam" id="PF16130">
    <property type="entry name" value="DUF4842"/>
    <property type="match status" value="1"/>
</dbReference>
<comment type="caution">
    <text evidence="4">The sequence shown here is derived from an EMBL/GenBank/DDBJ whole genome shotgun (WGS) entry which is preliminary data.</text>
</comment>
<feature type="region of interest" description="Disordered" evidence="1">
    <location>
        <begin position="518"/>
        <end position="543"/>
    </location>
</feature>
<dbReference type="Proteomes" id="UP000003741">
    <property type="component" value="Unassembled WGS sequence"/>
</dbReference>
<keyword evidence="2" id="KW-0732">Signal</keyword>
<feature type="domain" description="DUF4842" evidence="3">
    <location>
        <begin position="580"/>
        <end position="788"/>
    </location>
</feature>
<proteinExistence type="predicted"/>
<dbReference type="EMBL" id="AGXG01000094">
    <property type="protein sequence ID" value="EIY25199.1"/>
    <property type="molecule type" value="Genomic_DNA"/>
</dbReference>
<dbReference type="InterPro" id="IPR031025">
    <property type="entry name" value="LruC_dom"/>
</dbReference>
<keyword evidence="5" id="KW-1185">Reference proteome</keyword>
<dbReference type="InterPro" id="IPR032295">
    <property type="entry name" value="DUF4842"/>
</dbReference>
<evidence type="ECO:0000313" key="4">
    <source>
        <dbReference type="EMBL" id="EIY25199.1"/>
    </source>
</evidence>
<evidence type="ECO:0000256" key="2">
    <source>
        <dbReference type="SAM" id="SignalP"/>
    </source>
</evidence>
<dbReference type="PROSITE" id="PS51257">
    <property type="entry name" value="PROKAR_LIPOPROTEIN"/>
    <property type="match status" value="1"/>
</dbReference>
<dbReference type="PATRIC" id="fig|997874.3.peg.4705"/>
<organism evidence="4 5">
    <name type="scientific">Bacteroides cellulosilyticus CL02T12C19</name>
    <dbReference type="NCBI Taxonomy" id="997874"/>
    <lineage>
        <taxon>Bacteria</taxon>
        <taxon>Pseudomonadati</taxon>
        <taxon>Bacteroidota</taxon>
        <taxon>Bacteroidia</taxon>
        <taxon>Bacteroidales</taxon>
        <taxon>Bacteroidaceae</taxon>
        <taxon>Bacteroides</taxon>
    </lineage>
</organism>